<comment type="catalytic activity">
    <reaction evidence="7">
        <text>a 2'-deoxycytidine in DNA + S-adenosyl-L-methionine = an N(4)-methyl-2'-deoxycytidine in DNA + S-adenosyl-L-homocysteine + H(+)</text>
        <dbReference type="Rhea" id="RHEA:16857"/>
        <dbReference type="Rhea" id="RHEA-COMP:11369"/>
        <dbReference type="Rhea" id="RHEA-COMP:13674"/>
        <dbReference type="ChEBI" id="CHEBI:15378"/>
        <dbReference type="ChEBI" id="CHEBI:57856"/>
        <dbReference type="ChEBI" id="CHEBI:59789"/>
        <dbReference type="ChEBI" id="CHEBI:85452"/>
        <dbReference type="ChEBI" id="CHEBI:137933"/>
        <dbReference type="EC" id="2.1.1.113"/>
    </reaction>
</comment>
<evidence type="ECO:0000256" key="2">
    <source>
        <dbReference type="ARBA" id="ARBA00012185"/>
    </source>
</evidence>
<dbReference type="AlphaFoldDB" id="A0A923HSH2"/>
<evidence type="ECO:0000313" key="10">
    <source>
        <dbReference type="Proteomes" id="UP000627446"/>
    </source>
</evidence>
<dbReference type="Gene3D" id="3.40.50.150">
    <property type="entry name" value="Vaccinia Virus protein VP39"/>
    <property type="match status" value="2"/>
</dbReference>
<dbReference type="EC" id="2.1.1.113" evidence="2"/>
<keyword evidence="3" id="KW-0489">Methyltransferase</keyword>
<keyword evidence="4" id="KW-0808">Transferase</keyword>
<protein>
    <recommendedName>
        <fullName evidence="2">site-specific DNA-methyltransferase (cytosine-N(4)-specific)</fullName>
        <ecNumber evidence="2">2.1.1.113</ecNumber>
    </recommendedName>
</protein>
<dbReference type="InterPro" id="IPR000241">
    <property type="entry name" value="RlmKL-like_Mtase"/>
</dbReference>
<evidence type="ECO:0000256" key="7">
    <source>
        <dbReference type="ARBA" id="ARBA00049120"/>
    </source>
</evidence>
<evidence type="ECO:0000256" key="3">
    <source>
        <dbReference type="ARBA" id="ARBA00022603"/>
    </source>
</evidence>
<keyword evidence="6" id="KW-0680">Restriction system</keyword>
<dbReference type="GO" id="GO:0009307">
    <property type="term" value="P:DNA restriction-modification system"/>
    <property type="evidence" value="ECO:0007669"/>
    <property type="project" value="UniProtKB-KW"/>
</dbReference>
<dbReference type="PROSITE" id="PS01261">
    <property type="entry name" value="UPF0020"/>
    <property type="match status" value="1"/>
</dbReference>
<dbReference type="GO" id="GO:0032259">
    <property type="term" value="P:methylation"/>
    <property type="evidence" value="ECO:0007669"/>
    <property type="project" value="UniProtKB-KW"/>
</dbReference>
<dbReference type="Pfam" id="PF01170">
    <property type="entry name" value="UPF0020"/>
    <property type="match status" value="1"/>
</dbReference>
<dbReference type="GO" id="GO:0015667">
    <property type="term" value="F:site-specific DNA-methyltransferase (cytosine-N4-specific) activity"/>
    <property type="evidence" value="ECO:0007669"/>
    <property type="project" value="UniProtKB-EC"/>
</dbReference>
<reference evidence="9" key="1">
    <citation type="submission" date="2020-08" db="EMBL/GenBank/DDBJ databases">
        <title>Novel species isolated from subtropical streams in China.</title>
        <authorList>
            <person name="Lu H."/>
        </authorList>
    </citation>
    <scope>NUCLEOTIDE SEQUENCE</scope>
    <source>
        <strain evidence="9">LX22W</strain>
    </source>
</reference>
<evidence type="ECO:0000256" key="1">
    <source>
        <dbReference type="ARBA" id="ARBA00010203"/>
    </source>
</evidence>
<gene>
    <name evidence="9" type="ORF">H8K36_17340</name>
</gene>
<comment type="similarity">
    <text evidence="1">Belongs to the N(4)/N(6)-methyltransferase family. N(4) subfamily.</text>
</comment>
<evidence type="ECO:0000259" key="8">
    <source>
        <dbReference type="Pfam" id="PF01170"/>
    </source>
</evidence>
<dbReference type="RefSeq" id="WP_186917782.1">
    <property type="nucleotide sequence ID" value="NZ_JACOFZ010000010.1"/>
</dbReference>
<sequence>MTENDNSNLKKDFVDRLHGLSPYVGRLAVHRAKILISQYTTAGNTLLDPFCGSGTIPLEAWKYGLNVFASDLSPYAIALTRAKLFPYQSVELALKRIDKFTALAERERKLVDLRTVPMWVRDFYHPETLRDAIAWACVLRQQKSWFLFGCFLNLLHHQRPGFLSFPASHATPYLRSGKFPKNDFPELYEYRDVRSRLIKKVNRTLSSPIPLNFDIHRNVKSVNAATRKNGFEAIDMIFTSPPYMSGLDYARDNRLRLWFCGVSDWTLLEQDLSPSRKPFSDLMCKCSKRWQENLKQHGHLAIVLGDIHRDKKRIDVAKIVLEAVTSSAPRLRLIACEDQVLPDEKRLIKGNAGTLKETTLIFKKV</sequence>
<evidence type="ECO:0000256" key="5">
    <source>
        <dbReference type="ARBA" id="ARBA00022691"/>
    </source>
</evidence>
<keyword evidence="5" id="KW-0949">S-adenosyl-L-methionine</keyword>
<dbReference type="GO" id="GO:0003677">
    <property type="term" value="F:DNA binding"/>
    <property type="evidence" value="ECO:0007669"/>
    <property type="project" value="InterPro"/>
</dbReference>
<dbReference type="EMBL" id="JACOFZ010000010">
    <property type="protein sequence ID" value="MBC3883163.1"/>
    <property type="molecule type" value="Genomic_DNA"/>
</dbReference>
<organism evidence="9 10">
    <name type="scientific">Undibacterium nitidum</name>
    <dbReference type="NCBI Taxonomy" id="2762298"/>
    <lineage>
        <taxon>Bacteria</taxon>
        <taxon>Pseudomonadati</taxon>
        <taxon>Pseudomonadota</taxon>
        <taxon>Betaproteobacteria</taxon>
        <taxon>Burkholderiales</taxon>
        <taxon>Oxalobacteraceae</taxon>
        <taxon>Undibacterium</taxon>
    </lineage>
</organism>
<comment type="caution">
    <text evidence="9">The sequence shown here is derived from an EMBL/GenBank/DDBJ whole genome shotgun (WGS) entry which is preliminary data.</text>
</comment>
<dbReference type="InterPro" id="IPR017985">
    <property type="entry name" value="MeTrfase_CN4_CS"/>
</dbReference>
<dbReference type="InterPro" id="IPR029063">
    <property type="entry name" value="SAM-dependent_MTases_sf"/>
</dbReference>
<dbReference type="SUPFAM" id="SSF53335">
    <property type="entry name" value="S-adenosyl-L-methionine-dependent methyltransferases"/>
    <property type="match status" value="1"/>
</dbReference>
<feature type="domain" description="Ribosomal RNA large subunit methyltransferase K/L-like methyltransferase" evidence="8">
    <location>
        <begin position="41"/>
        <end position="68"/>
    </location>
</feature>
<keyword evidence="10" id="KW-1185">Reference proteome</keyword>
<evidence type="ECO:0000256" key="6">
    <source>
        <dbReference type="ARBA" id="ARBA00022747"/>
    </source>
</evidence>
<proteinExistence type="inferred from homology"/>
<evidence type="ECO:0000256" key="4">
    <source>
        <dbReference type="ARBA" id="ARBA00022679"/>
    </source>
</evidence>
<dbReference type="InterPro" id="IPR053943">
    <property type="entry name" value="RlmKL-like_Mtase_CS"/>
</dbReference>
<name>A0A923HSH2_9BURK</name>
<accession>A0A923HSH2</accession>
<dbReference type="Proteomes" id="UP000627446">
    <property type="component" value="Unassembled WGS sequence"/>
</dbReference>
<evidence type="ECO:0000313" key="9">
    <source>
        <dbReference type="EMBL" id="MBC3883163.1"/>
    </source>
</evidence>
<dbReference type="PROSITE" id="PS00093">
    <property type="entry name" value="N4_MTASE"/>
    <property type="match status" value="1"/>
</dbReference>